<organism evidence="1 2">
    <name type="scientific">Flaviaesturariibacter flavus</name>
    <dbReference type="NCBI Taxonomy" id="2502780"/>
    <lineage>
        <taxon>Bacteria</taxon>
        <taxon>Pseudomonadati</taxon>
        <taxon>Bacteroidota</taxon>
        <taxon>Chitinophagia</taxon>
        <taxon>Chitinophagales</taxon>
        <taxon>Chitinophagaceae</taxon>
        <taxon>Flaviaestuariibacter</taxon>
    </lineage>
</organism>
<dbReference type="Proteomes" id="UP000295334">
    <property type="component" value="Unassembled WGS sequence"/>
</dbReference>
<proteinExistence type="predicted"/>
<keyword evidence="2" id="KW-1185">Reference proteome</keyword>
<dbReference type="EMBL" id="SJZI01000008">
    <property type="protein sequence ID" value="TCJ17710.1"/>
    <property type="molecule type" value="Genomic_DNA"/>
</dbReference>
<dbReference type="RefSeq" id="WP_131447789.1">
    <property type="nucleotide sequence ID" value="NZ_SJZI01000008.1"/>
</dbReference>
<sequence>MKYRVEKLNSSICSIKLVPESAAEERLLTQPEKESTFLLHYQQALSKYVHKDAAFLEIVSADHYPSHVLVRFQLASGIGA</sequence>
<gene>
    <name evidence="1" type="ORF">EPD60_05840</name>
</gene>
<comment type="caution">
    <text evidence="1">The sequence shown here is derived from an EMBL/GenBank/DDBJ whole genome shotgun (WGS) entry which is preliminary data.</text>
</comment>
<dbReference type="AlphaFoldDB" id="A0A4R1BK17"/>
<name>A0A4R1BK17_9BACT</name>
<reference evidence="1 2" key="1">
    <citation type="submission" date="2019-03" db="EMBL/GenBank/DDBJ databases">
        <authorList>
            <person name="Kim M.K.M."/>
        </authorList>
    </citation>
    <scope>NUCLEOTIDE SEQUENCE [LARGE SCALE GENOMIC DNA]</scope>
    <source>
        <strain evidence="1 2">17J68-12</strain>
    </source>
</reference>
<accession>A0A4R1BK17</accession>
<protein>
    <submittedName>
        <fullName evidence="1">Uncharacterized protein</fullName>
    </submittedName>
</protein>
<evidence type="ECO:0000313" key="1">
    <source>
        <dbReference type="EMBL" id="TCJ17710.1"/>
    </source>
</evidence>
<evidence type="ECO:0000313" key="2">
    <source>
        <dbReference type="Proteomes" id="UP000295334"/>
    </source>
</evidence>
<dbReference type="OrthoDB" id="9871606at2"/>